<evidence type="ECO:0000256" key="5">
    <source>
        <dbReference type="SAM" id="MobiDB-lite"/>
    </source>
</evidence>
<keyword evidence="9" id="KW-1185">Reference proteome</keyword>
<evidence type="ECO:0000256" key="1">
    <source>
        <dbReference type="ARBA" id="ARBA00004141"/>
    </source>
</evidence>
<keyword evidence="4 6" id="KW-0472">Membrane</keyword>
<feature type="transmembrane region" description="Helical" evidence="6">
    <location>
        <begin position="131"/>
        <end position="152"/>
    </location>
</feature>
<reference evidence="8 9" key="1">
    <citation type="submission" date="2019-03" db="EMBL/GenBank/DDBJ databases">
        <title>Genomic Encyclopedia of Type Strains, Phase III (KMG-III): the genomes of soil and plant-associated and newly described type strains.</title>
        <authorList>
            <person name="Whitman W."/>
        </authorList>
    </citation>
    <scope>NUCLEOTIDE SEQUENCE [LARGE SCALE GENOMIC DNA]</scope>
    <source>
        <strain evidence="8 9">CECT 7378</strain>
    </source>
</reference>
<organism evidence="8 9">
    <name type="scientific">Marinomonas balearica</name>
    <dbReference type="NCBI Taxonomy" id="491947"/>
    <lineage>
        <taxon>Bacteria</taxon>
        <taxon>Pseudomonadati</taxon>
        <taxon>Pseudomonadota</taxon>
        <taxon>Gammaproteobacteria</taxon>
        <taxon>Oceanospirillales</taxon>
        <taxon>Oceanospirillaceae</taxon>
        <taxon>Marinomonas</taxon>
    </lineage>
</organism>
<evidence type="ECO:0000256" key="6">
    <source>
        <dbReference type="SAM" id="Phobius"/>
    </source>
</evidence>
<keyword evidence="8" id="KW-0436">Ligase</keyword>
<evidence type="ECO:0000313" key="8">
    <source>
        <dbReference type="EMBL" id="TDP01066.1"/>
    </source>
</evidence>
<feature type="transmembrane region" description="Helical" evidence="6">
    <location>
        <begin position="315"/>
        <end position="340"/>
    </location>
</feature>
<dbReference type="AlphaFoldDB" id="A0A4R6MI38"/>
<dbReference type="PANTHER" id="PTHR37422">
    <property type="entry name" value="TEICHURONIC ACID BIOSYNTHESIS PROTEIN TUAE"/>
    <property type="match status" value="1"/>
</dbReference>
<accession>A0A4R6MI38</accession>
<keyword evidence="2 6" id="KW-0812">Transmembrane</keyword>
<name>A0A4R6MI38_9GAMM</name>
<feature type="transmembrane region" description="Helical" evidence="6">
    <location>
        <begin position="437"/>
        <end position="460"/>
    </location>
</feature>
<feature type="transmembrane region" description="Helical" evidence="6">
    <location>
        <begin position="52"/>
        <end position="71"/>
    </location>
</feature>
<comment type="subcellular location">
    <subcellularLocation>
        <location evidence="1">Membrane</location>
        <topology evidence="1">Multi-pass membrane protein</topology>
    </subcellularLocation>
</comment>
<dbReference type="RefSeq" id="WP_133502115.1">
    <property type="nucleotide sequence ID" value="NZ_SNXC01000003.1"/>
</dbReference>
<dbReference type="EMBL" id="SNXC01000003">
    <property type="protein sequence ID" value="TDP01066.1"/>
    <property type="molecule type" value="Genomic_DNA"/>
</dbReference>
<dbReference type="OrthoDB" id="871774at2"/>
<feature type="transmembrane region" description="Helical" evidence="6">
    <location>
        <begin position="405"/>
        <end position="431"/>
    </location>
</feature>
<dbReference type="InterPro" id="IPR051533">
    <property type="entry name" value="WaaL-like"/>
</dbReference>
<evidence type="ECO:0000256" key="3">
    <source>
        <dbReference type="ARBA" id="ARBA00022989"/>
    </source>
</evidence>
<protein>
    <submittedName>
        <fullName evidence="8">O-antigen ligase</fullName>
    </submittedName>
</protein>
<evidence type="ECO:0000259" key="7">
    <source>
        <dbReference type="Pfam" id="PF04932"/>
    </source>
</evidence>
<feature type="transmembrane region" description="Helical" evidence="6">
    <location>
        <begin position="275"/>
        <end position="294"/>
    </location>
</feature>
<feature type="transmembrane region" description="Helical" evidence="6">
    <location>
        <begin position="231"/>
        <end position="250"/>
    </location>
</feature>
<dbReference type="InterPro" id="IPR007016">
    <property type="entry name" value="O-antigen_ligase-rel_domated"/>
</dbReference>
<dbReference type="Proteomes" id="UP000294656">
    <property type="component" value="Unassembled WGS sequence"/>
</dbReference>
<dbReference type="GO" id="GO:0016020">
    <property type="term" value="C:membrane"/>
    <property type="evidence" value="ECO:0007669"/>
    <property type="project" value="UniProtKB-SubCell"/>
</dbReference>
<dbReference type="PANTHER" id="PTHR37422:SF13">
    <property type="entry name" value="LIPOPOLYSACCHARIDE BIOSYNTHESIS PROTEIN PA4999-RELATED"/>
    <property type="match status" value="1"/>
</dbReference>
<feature type="region of interest" description="Disordered" evidence="5">
    <location>
        <begin position="468"/>
        <end position="489"/>
    </location>
</feature>
<gene>
    <name evidence="8" type="ORF">DFP79_0218</name>
</gene>
<evidence type="ECO:0000256" key="2">
    <source>
        <dbReference type="ARBA" id="ARBA00022692"/>
    </source>
</evidence>
<feature type="domain" description="O-antigen ligase-related" evidence="7">
    <location>
        <begin position="240"/>
        <end position="375"/>
    </location>
</feature>
<keyword evidence="3 6" id="KW-1133">Transmembrane helix</keyword>
<proteinExistence type="predicted"/>
<dbReference type="GO" id="GO:0016874">
    <property type="term" value="F:ligase activity"/>
    <property type="evidence" value="ECO:0007669"/>
    <property type="project" value="UniProtKB-KW"/>
</dbReference>
<evidence type="ECO:0000256" key="4">
    <source>
        <dbReference type="ARBA" id="ARBA00023136"/>
    </source>
</evidence>
<evidence type="ECO:0000313" key="9">
    <source>
        <dbReference type="Proteomes" id="UP000294656"/>
    </source>
</evidence>
<feature type="transmembrane region" description="Helical" evidence="6">
    <location>
        <begin position="159"/>
        <end position="177"/>
    </location>
</feature>
<dbReference type="Pfam" id="PF04932">
    <property type="entry name" value="Wzy_C"/>
    <property type="match status" value="1"/>
</dbReference>
<sequence>MQKLSNLKRVGLSLLLCGAIGLVWWKLPHPFLVLPLVFLPLAAWFALKNTTWICMGFILFSFFRIHEAFPVLYSLKIPQLLALGSLGVAAWHMVITKEIKPYWNSHMTGFIVFCAFVTIGLLFASNRGEAMAAWTGNFIKIAVMVFIIAWLLKCKRDFAICNWGILITGSVIALIALQNKMNGIGLVEGSRVTIGRDIGSMLGDPNDLALVLLFPTSFALAIIFSPDNKRFLKFIGVCGYILLVSAIIATQSRGGLLGIMSVTGVFAWQKIQNKVLLITLTGAAAMLLLALAGISDRASGGAAEDGIDASAMGRIYAWQAAWNMAISNPFSGVGLNNFYVNYFFYGPHWDGKNHAVHSTWLGVLAETGFTGFIAFTTMVVRLLINNIKQVASLNAALKNKDLRAGIPIPLAVSAQATLAGVIGVMVSGTFLTQGFTWPIYILFALSMAVTANLGPILSSIKKQDSSQKMQFANGTEDANTEENSSRSTM</sequence>
<comment type="caution">
    <text evidence="8">The sequence shown here is derived from an EMBL/GenBank/DDBJ whole genome shotgun (WGS) entry which is preliminary data.</text>
</comment>
<feature type="transmembrane region" description="Helical" evidence="6">
    <location>
        <begin position="107"/>
        <end position="125"/>
    </location>
</feature>
<feature type="transmembrane region" description="Helical" evidence="6">
    <location>
        <begin position="208"/>
        <end position="224"/>
    </location>
</feature>
<feature type="transmembrane region" description="Helical" evidence="6">
    <location>
        <begin position="7"/>
        <end position="25"/>
    </location>
</feature>
<feature type="transmembrane region" description="Helical" evidence="6">
    <location>
        <begin position="360"/>
        <end position="384"/>
    </location>
</feature>